<dbReference type="CDD" id="cd01743">
    <property type="entry name" value="GATase1_Anthranilate_Synthase"/>
    <property type="match status" value="1"/>
</dbReference>
<dbReference type="FunFam" id="3.40.50.880:FF:000003">
    <property type="entry name" value="Anthranilate synthase component II"/>
    <property type="match status" value="1"/>
</dbReference>
<dbReference type="EMBL" id="DSKY01000018">
    <property type="protein sequence ID" value="HDY59302.1"/>
    <property type="molecule type" value="Genomic_DNA"/>
</dbReference>
<dbReference type="GO" id="GO:0000162">
    <property type="term" value="P:L-tryptophan biosynthetic process"/>
    <property type="evidence" value="ECO:0007669"/>
    <property type="project" value="TreeGrafter"/>
</dbReference>
<organism evidence="3">
    <name type="scientific">candidate division WOR-3 bacterium</name>
    <dbReference type="NCBI Taxonomy" id="2052148"/>
    <lineage>
        <taxon>Bacteria</taxon>
        <taxon>Bacteria division WOR-3</taxon>
    </lineage>
</organism>
<dbReference type="InterPro" id="IPR006221">
    <property type="entry name" value="TrpG/PapA_dom"/>
</dbReference>
<name>A0A7V0Z653_UNCW3</name>
<dbReference type="GO" id="GO:0004049">
    <property type="term" value="F:anthranilate synthase activity"/>
    <property type="evidence" value="ECO:0007669"/>
    <property type="project" value="TreeGrafter"/>
</dbReference>
<sequence>MILLIDNYDSFVYNLAQYLGAMGEDLNIFRNDEITIKRIKRMKPDYIVISPGPKTPKEAGMTCDIIEYFANKIPILGVCLGHQAIAEVFGGRIIRADRVVHGKVSLIYHNRKTIFQKIENPFYATRYHSLIVERESLPECLEISAWTIDGIIMGIRHKNYWIEGVQFHPESILTKNGKKILKNFLNNYRIT</sequence>
<evidence type="ECO:0000313" key="3">
    <source>
        <dbReference type="EMBL" id="HDY59302.1"/>
    </source>
</evidence>
<dbReference type="PRINTS" id="PR00096">
    <property type="entry name" value="GATASE"/>
</dbReference>
<proteinExistence type="predicted"/>
<dbReference type="InterPro" id="IPR029062">
    <property type="entry name" value="Class_I_gatase-like"/>
</dbReference>
<dbReference type="InterPro" id="IPR017926">
    <property type="entry name" value="GATASE"/>
</dbReference>
<dbReference type="PANTHER" id="PTHR43418">
    <property type="entry name" value="MULTIFUNCTIONAL TRYPTOPHAN BIOSYNTHESIS PROTEIN-RELATED"/>
    <property type="match status" value="1"/>
</dbReference>
<reference evidence="3" key="1">
    <citation type="journal article" date="2020" name="mSystems">
        <title>Genome- and Community-Level Interaction Insights into Carbon Utilization and Element Cycling Functions of Hydrothermarchaeota in Hydrothermal Sediment.</title>
        <authorList>
            <person name="Zhou Z."/>
            <person name="Liu Y."/>
            <person name="Xu W."/>
            <person name="Pan J."/>
            <person name="Luo Z.H."/>
            <person name="Li M."/>
        </authorList>
    </citation>
    <scope>NUCLEOTIDE SEQUENCE [LARGE SCALE GENOMIC DNA]</scope>
    <source>
        <strain evidence="3">SpSt-258</strain>
    </source>
</reference>
<dbReference type="PRINTS" id="PR00097">
    <property type="entry name" value="ANTSNTHASEII"/>
</dbReference>
<dbReference type="NCBIfam" id="TIGR00566">
    <property type="entry name" value="trpG_papA"/>
    <property type="match status" value="1"/>
</dbReference>
<comment type="caution">
    <text evidence="3">The sequence shown here is derived from an EMBL/GenBank/DDBJ whole genome shotgun (WGS) entry which is preliminary data.</text>
</comment>
<dbReference type="PRINTS" id="PR00099">
    <property type="entry name" value="CPSGATASE"/>
</dbReference>
<feature type="domain" description="Glutamine amidotransferase" evidence="2">
    <location>
        <begin position="3"/>
        <end position="185"/>
    </location>
</feature>
<dbReference type="GO" id="GO:0005829">
    <property type="term" value="C:cytosol"/>
    <property type="evidence" value="ECO:0007669"/>
    <property type="project" value="TreeGrafter"/>
</dbReference>
<gene>
    <name evidence="3" type="ORF">ENP86_07115</name>
</gene>
<dbReference type="Gene3D" id="3.40.50.880">
    <property type="match status" value="1"/>
</dbReference>
<accession>A0A7V0Z653</accession>
<evidence type="ECO:0000256" key="1">
    <source>
        <dbReference type="ARBA" id="ARBA00022962"/>
    </source>
</evidence>
<protein>
    <submittedName>
        <fullName evidence="3">Aminodeoxychorismate/anthranilate synthase component II</fullName>
    </submittedName>
</protein>
<dbReference type="AlphaFoldDB" id="A0A7V0Z653"/>
<keyword evidence="1" id="KW-0315">Glutamine amidotransferase</keyword>
<dbReference type="Pfam" id="PF00117">
    <property type="entry name" value="GATase"/>
    <property type="match status" value="1"/>
</dbReference>
<evidence type="ECO:0000259" key="2">
    <source>
        <dbReference type="Pfam" id="PF00117"/>
    </source>
</evidence>
<dbReference type="PROSITE" id="PS51273">
    <property type="entry name" value="GATASE_TYPE_1"/>
    <property type="match status" value="1"/>
</dbReference>
<dbReference type="PANTHER" id="PTHR43418:SF4">
    <property type="entry name" value="MULTIFUNCTIONAL TRYPTOPHAN BIOSYNTHESIS PROTEIN"/>
    <property type="match status" value="1"/>
</dbReference>
<dbReference type="SUPFAM" id="SSF52317">
    <property type="entry name" value="Class I glutamine amidotransferase-like"/>
    <property type="match status" value="1"/>
</dbReference>
<dbReference type="InterPro" id="IPR050472">
    <property type="entry name" value="Anth_synth/Amidotransfase"/>
</dbReference>